<accession>A0AAN0MM87</accession>
<evidence type="ECO:0000313" key="2">
    <source>
        <dbReference type="Proteomes" id="UP001377830"/>
    </source>
</evidence>
<dbReference type="Proteomes" id="UP001377830">
    <property type="component" value="Chromosome"/>
</dbReference>
<dbReference type="AlphaFoldDB" id="A0AAN0MM87"/>
<keyword evidence="2" id="KW-1185">Reference proteome</keyword>
<name>A0AAN0MM87_9GAMM</name>
<dbReference type="KEGG" id="parl:PEC302110_32440"/>
<organism evidence="1 2">
    <name type="scientific">Pectobacterium araliae</name>
    <dbReference type="NCBI Taxonomy" id="3073862"/>
    <lineage>
        <taxon>Bacteria</taxon>
        <taxon>Pseudomonadati</taxon>
        <taxon>Pseudomonadota</taxon>
        <taxon>Gammaproteobacteria</taxon>
        <taxon>Enterobacterales</taxon>
        <taxon>Pectobacteriaceae</taxon>
        <taxon>Pectobacterium</taxon>
    </lineage>
</organism>
<dbReference type="EMBL" id="AP028908">
    <property type="protein sequence ID" value="BES86147.1"/>
    <property type="molecule type" value="Genomic_DNA"/>
</dbReference>
<dbReference type="RefSeq" id="WP_261847007.1">
    <property type="nucleotide sequence ID" value="NZ_AP028908.1"/>
</dbReference>
<evidence type="ECO:0000313" key="1">
    <source>
        <dbReference type="EMBL" id="BES86147.1"/>
    </source>
</evidence>
<gene>
    <name evidence="1" type="ORF">PEC302110_32440</name>
</gene>
<proteinExistence type="predicted"/>
<protein>
    <submittedName>
        <fullName evidence="1">Uncharacterized protein</fullName>
    </submittedName>
</protein>
<reference evidence="2" key="1">
    <citation type="journal article" date="2024" name="Int. J. Syst. Evol. Microbiol.">
        <title>Pectobacterium araliae sp. nov., a pathogen causing bacterial soft rot of Japanese angelica tree in Japan.</title>
        <authorList>
            <person name="Sawada H."/>
            <person name="Someya N."/>
            <person name="Morohoshi T."/>
            <person name="Ono M."/>
            <person name="Satou M."/>
        </authorList>
    </citation>
    <scope>NUCLEOTIDE SEQUENCE [LARGE SCALE GENOMIC DNA]</scope>
    <source>
        <strain evidence="2">MAFF 302110</strain>
    </source>
</reference>
<sequence>MGVILAAALGKKYLLAHTFVLKPLVLKQGSIKQIDVKHGIGRHFRA</sequence>